<name>A0A517M737_9BACT</name>
<dbReference type="AlphaFoldDB" id="A0A517M737"/>
<dbReference type="InterPro" id="IPR036390">
    <property type="entry name" value="WH_DNA-bd_sf"/>
</dbReference>
<dbReference type="Gene3D" id="1.10.10.10">
    <property type="entry name" value="Winged helix-like DNA-binding domain superfamily/Winged helix DNA-binding domain"/>
    <property type="match status" value="1"/>
</dbReference>
<dbReference type="SMART" id="SM00346">
    <property type="entry name" value="HTH_ICLR"/>
    <property type="match status" value="1"/>
</dbReference>
<dbReference type="PROSITE" id="PS51077">
    <property type="entry name" value="HTH_ICLR"/>
    <property type="match status" value="1"/>
</dbReference>
<feature type="domain" description="HTH iclR-type" evidence="4">
    <location>
        <begin position="3"/>
        <end position="64"/>
    </location>
</feature>
<dbReference type="InterPro" id="IPR005471">
    <property type="entry name" value="Tscrpt_reg_IclR_N"/>
</dbReference>
<dbReference type="GO" id="GO:0003700">
    <property type="term" value="F:DNA-binding transcription factor activity"/>
    <property type="evidence" value="ECO:0007669"/>
    <property type="project" value="TreeGrafter"/>
</dbReference>
<dbReference type="InterPro" id="IPR029016">
    <property type="entry name" value="GAF-like_dom_sf"/>
</dbReference>
<dbReference type="InterPro" id="IPR036388">
    <property type="entry name" value="WH-like_DNA-bd_sf"/>
</dbReference>
<dbReference type="GO" id="GO:0003677">
    <property type="term" value="F:DNA binding"/>
    <property type="evidence" value="ECO:0007669"/>
    <property type="project" value="UniProtKB-KW"/>
</dbReference>
<reference evidence="6 7" key="1">
    <citation type="submission" date="2019-02" db="EMBL/GenBank/DDBJ databases">
        <title>Deep-cultivation of Planctomycetes and their phenomic and genomic characterization uncovers novel biology.</title>
        <authorList>
            <person name="Wiegand S."/>
            <person name="Jogler M."/>
            <person name="Boedeker C."/>
            <person name="Pinto D."/>
            <person name="Vollmers J."/>
            <person name="Rivas-Marin E."/>
            <person name="Kohn T."/>
            <person name="Peeters S.H."/>
            <person name="Heuer A."/>
            <person name="Rast P."/>
            <person name="Oberbeckmann S."/>
            <person name="Bunk B."/>
            <person name="Jeske O."/>
            <person name="Meyerdierks A."/>
            <person name="Storesund J.E."/>
            <person name="Kallscheuer N."/>
            <person name="Luecker S."/>
            <person name="Lage O.M."/>
            <person name="Pohl T."/>
            <person name="Merkel B.J."/>
            <person name="Hornburger P."/>
            <person name="Mueller R.-W."/>
            <person name="Bruemmer F."/>
            <person name="Labrenz M."/>
            <person name="Spormann A.M."/>
            <person name="Op den Camp H."/>
            <person name="Overmann J."/>
            <person name="Amann R."/>
            <person name="Jetten M.S.M."/>
            <person name="Mascher T."/>
            <person name="Medema M.H."/>
            <person name="Devos D.P."/>
            <person name="Kaster A.-K."/>
            <person name="Ovreas L."/>
            <person name="Rohde M."/>
            <person name="Galperin M.Y."/>
            <person name="Jogler C."/>
        </authorList>
    </citation>
    <scope>NUCLEOTIDE SEQUENCE [LARGE SCALE GENOMIC DNA]</scope>
    <source>
        <strain evidence="6 7">EC9</strain>
    </source>
</reference>
<evidence type="ECO:0000259" key="5">
    <source>
        <dbReference type="PROSITE" id="PS51078"/>
    </source>
</evidence>
<dbReference type="InterPro" id="IPR014757">
    <property type="entry name" value="Tscrpt_reg_IclR_C"/>
</dbReference>
<dbReference type="InterPro" id="IPR050707">
    <property type="entry name" value="HTH_MetabolicPath_Reg"/>
</dbReference>
<dbReference type="KEGG" id="ruv:EC9_48890"/>
<dbReference type="Proteomes" id="UP000319557">
    <property type="component" value="Chromosome"/>
</dbReference>
<dbReference type="Pfam" id="PF09339">
    <property type="entry name" value="HTH_IclR"/>
    <property type="match status" value="1"/>
</dbReference>
<protein>
    <submittedName>
        <fullName evidence="6">Transcriptional regulator KdgR</fullName>
    </submittedName>
</protein>
<dbReference type="RefSeq" id="WP_145348451.1">
    <property type="nucleotide sequence ID" value="NZ_CP036261.1"/>
</dbReference>
<keyword evidence="7" id="KW-1185">Reference proteome</keyword>
<evidence type="ECO:0000313" key="7">
    <source>
        <dbReference type="Proteomes" id="UP000319557"/>
    </source>
</evidence>
<keyword evidence="1" id="KW-0805">Transcription regulation</keyword>
<evidence type="ECO:0000256" key="2">
    <source>
        <dbReference type="ARBA" id="ARBA00023125"/>
    </source>
</evidence>
<sequence>MQTSSLGKAFHVLEVLAGTDGAMPLVEIVGELGYHKPTVHRLLQDLSELGYVARVGKGRYQLTHKLRRMTMGKLHDRLLDIAAPFLHELHKQTGETVNLGCVRGTSVRYLKVLESRHPFRRVVDGNSRDPLYSTALGRALTCQWSDKDWEALIERTKLVALTPQTTVDPQQLLAIHQRAKQEGYVVEQDQTDIGITCIGAPVYEREDVVAAVSVSLPTARVDVDSKRDLIDAVVQTAKQVSAKLAAE</sequence>
<dbReference type="PROSITE" id="PS51078">
    <property type="entry name" value="ICLR_ED"/>
    <property type="match status" value="1"/>
</dbReference>
<dbReference type="SUPFAM" id="SSF55781">
    <property type="entry name" value="GAF domain-like"/>
    <property type="match status" value="1"/>
</dbReference>
<feature type="domain" description="IclR-ED" evidence="5">
    <location>
        <begin position="65"/>
        <end position="246"/>
    </location>
</feature>
<proteinExistence type="predicted"/>
<evidence type="ECO:0000259" key="4">
    <source>
        <dbReference type="PROSITE" id="PS51077"/>
    </source>
</evidence>
<dbReference type="PANTHER" id="PTHR30136">
    <property type="entry name" value="HELIX-TURN-HELIX TRANSCRIPTIONAL REGULATOR, ICLR FAMILY"/>
    <property type="match status" value="1"/>
</dbReference>
<organism evidence="6 7">
    <name type="scientific">Rosistilla ulvae</name>
    <dbReference type="NCBI Taxonomy" id="1930277"/>
    <lineage>
        <taxon>Bacteria</taxon>
        <taxon>Pseudomonadati</taxon>
        <taxon>Planctomycetota</taxon>
        <taxon>Planctomycetia</taxon>
        <taxon>Pirellulales</taxon>
        <taxon>Pirellulaceae</taxon>
        <taxon>Rosistilla</taxon>
    </lineage>
</organism>
<keyword evidence="2" id="KW-0238">DNA-binding</keyword>
<evidence type="ECO:0000256" key="1">
    <source>
        <dbReference type="ARBA" id="ARBA00023015"/>
    </source>
</evidence>
<dbReference type="PANTHER" id="PTHR30136:SF24">
    <property type="entry name" value="HTH-TYPE TRANSCRIPTIONAL REPRESSOR ALLR"/>
    <property type="match status" value="1"/>
</dbReference>
<dbReference type="Pfam" id="PF01614">
    <property type="entry name" value="IclR_C"/>
    <property type="match status" value="1"/>
</dbReference>
<dbReference type="Gene3D" id="3.30.450.40">
    <property type="match status" value="1"/>
</dbReference>
<gene>
    <name evidence="6" type="primary">kdgR_2</name>
    <name evidence="6" type="ORF">EC9_48890</name>
</gene>
<evidence type="ECO:0000256" key="3">
    <source>
        <dbReference type="ARBA" id="ARBA00023163"/>
    </source>
</evidence>
<dbReference type="OrthoDB" id="9791752at2"/>
<dbReference type="GO" id="GO:0045892">
    <property type="term" value="P:negative regulation of DNA-templated transcription"/>
    <property type="evidence" value="ECO:0007669"/>
    <property type="project" value="TreeGrafter"/>
</dbReference>
<dbReference type="SUPFAM" id="SSF46785">
    <property type="entry name" value="Winged helix' DNA-binding domain"/>
    <property type="match status" value="1"/>
</dbReference>
<dbReference type="EMBL" id="CP036261">
    <property type="protein sequence ID" value="QDS90675.1"/>
    <property type="molecule type" value="Genomic_DNA"/>
</dbReference>
<accession>A0A517M737</accession>
<keyword evidence="3" id="KW-0804">Transcription</keyword>
<evidence type="ECO:0000313" key="6">
    <source>
        <dbReference type="EMBL" id="QDS90675.1"/>
    </source>
</evidence>